<gene>
    <name evidence="1" type="ORF">AK812_SmicGene36370</name>
</gene>
<dbReference type="OrthoDB" id="417838at2759"/>
<evidence type="ECO:0000313" key="1">
    <source>
        <dbReference type="EMBL" id="OLP82934.1"/>
    </source>
</evidence>
<organism evidence="1 2">
    <name type="scientific">Symbiodinium microadriaticum</name>
    <name type="common">Dinoflagellate</name>
    <name type="synonym">Zooxanthella microadriatica</name>
    <dbReference type="NCBI Taxonomy" id="2951"/>
    <lineage>
        <taxon>Eukaryota</taxon>
        <taxon>Sar</taxon>
        <taxon>Alveolata</taxon>
        <taxon>Dinophyceae</taxon>
        <taxon>Suessiales</taxon>
        <taxon>Symbiodiniaceae</taxon>
        <taxon>Symbiodinium</taxon>
    </lineage>
</organism>
<sequence>MIHTTAVTVLVALAGRSVGEICTDSWIALAEHREVQDLINWSWVKGVNFECILGIIALRLLSFGYSDPLQFNADDPDFDVLDFLDTFNAHSGTLDLLTSSWAALLAGGWPVFKQIHLAPYLDSGVLRLPMKYPGLQGRPNECDELDSEEDLNYRDALLYAISRGEMLTPGLHLLALRRGTKCPVGNAVALLSLALDMVRNRGTYQGSLKDTQNMVYSLIVSAQDTISAWVSSKLNWSPFFDLFTTKWPLWEVLSQLACVDTTRPCVTRSALQRLAQAQRRRPPSKHRHCAVLQSFDCD</sequence>
<keyword evidence="2" id="KW-1185">Reference proteome</keyword>
<dbReference type="AlphaFoldDB" id="A0A1Q9CJ46"/>
<accession>A0A1Q9CJ46</accession>
<name>A0A1Q9CJ46_SYMMI</name>
<proteinExistence type="predicted"/>
<dbReference type="Proteomes" id="UP000186817">
    <property type="component" value="Unassembled WGS sequence"/>
</dbReference>
<protein>
    <submittedName>
        <fullName evidence="1">Uncharacterized protein</fullName>
    </submittedName>
</protein>
<reference evidence="1 2" key="1">
    <citation type="submission" date="2016-02" db="EMBL/GenBank/DDBJ databases">
        <title>Genome analysis of coral dinoflagellate symbionts highlights evolutionary adaptations to a symbiotic lifestyle.</title>
        <authorList>
            <person name="Aranda M."/>
            <person name="Li Y."/>
            <person name="Liew Y.J."/>
            <person name="Baumgarten S."/>
            <person name="Simakov O."/>
            <person name="Wilson M."/>
            <person name="Piel J."/>
            <person name="Ashoor H."/>
            <person name="Bougouffa S."/>
            <person name="Bajic V.B."/>
            <person name="Ryu T."/>
            <person name="Ravasi T."/>
            <person name="Bayer T."/>
            <person name="Micklem G."/>
            <person name="Kim H."/>
            <person name="Bhak J."/>
            <person name="Lajeunesse T.C."/>
            <person name="Voolstra C.R."/>
        </authorList>
    </citation>
    <scope>NUCLEOTIDE SEQUENCE [LARGE SCALE GENOMIC DNA]</scope>
    <source>
        <strain evidence="1 2">CCMP2467</strain>
    </source>
</reference>
<evidence type="ECO:0000313" key="2">
    <source>
        <dbReference type="Proteomes" id="UP000186817"/>
    </source>
</evidence>
<comment type="caution">
    <text evidence="1">The sequence shown here is derived from an EMBL/GenBank/DDBJ whole genome shotgun (WGS) entry which is preliminary data.</text>
</comment>
<dbReference type="EMBL" id="LSRX01001155">
    <property type="protein sequence ID" value="OLP82934.1"/>
    <property type="molecule type" value="Genomic_DNA"/>
</dbReference>